<dbReference type="Gene3D" id="3.30.230.10">
    <property type="match status" value="1"/>
</dbReference>
<dbReference type="GO" id="GO:0005524">
    <property type="term" value="F:ATP binding"/>
    <property type="evidence" value="ECO:0007669"/>
    <property type="project" value="InterPro"/>
</dbReference>
<dbReference type="SMART" id="SM01340">
    <property type="entry name" value="DNA_mis_repair"/>
    <property type="match status" value="1"/>
</dbReference>
<dbReference type="InterPro" id="IPR003594">
    <property type="entry name" value="HATPase_dom"/>
</dbReference>
<dbReference type="InterPro" id="IPR036890">
    <property type="entry name" value="HATPase_C_sf"/>
</dbReference>
<proteinExistence type="inferred from homology"/>
<keyword evidence="2" id="KW-0227">DNA damage</keyword>
<dbReference type="InterPro" id="IPR014762">
    <property type="entry name" value="DNA_mismatch_repair_CS"/>
</dbReference>
<dbReference type="PROSITE" id="PS00058">
    <property type="entry name" value="DNA_MISMATCH_REPAIR_1"/>
    <property type="match status" value="1"/>
</dbReference>
<comment type="similarity">
    <text evidence="1">Belongs to the DNA mismatch repair MutL/HexB family.</text>
</comment>
<dbReference type="PANTHER" id="PTHR10073:SF47">
    <property type="entry name" value="DNA MISMATCH REPAIR PROTEIN MLH3"/>
    <property type="match status" value="1"/>
</dbReference>
<comment type="caution">
    <text evidence="7">The sequence shown here is derived from an EMBL/GenBank/DDBJ whole genome shotgun (WGS) entry which is preliminary data.</text>
</comment>
<dbReference type="VEuPathDB" id="FungiDB:TREMEDRAFT_34488"/>
<dbReference type="SMART" id="SM00387">
    <property type="entry name" value="HATPase_c"/>
    <property type="match status" value="1"/>
</dbReference>
<evidence type="ECO:0000256" key="3">
    <source>
        <dbReference type="SAM" id="MobiDB-lite"/>
    </source>
</evidence>
<protein>
    <recommendedName>
        <fullName evidence="9">MutL C-terminal dimerisation domain-containing protein</fullName>
    </recommendedName>
</protein>
<feature type="domain" description="DNA mismatch repair protein S5" evidence="6">
    <location>
        <begin position="229"/>
        <end position="368"/>
    </location>
</feature>
<dbReference type="SUPFAM" id="SSF55874">
    <property type="entry name" value="ATPase domain of HSP90 chaperone/DNA topoisomerase II/histidine kinase"/>
    <property type="match status" value="1"/>
</dbReference>
<dbReference type="GO" id="GO:0030983">
    <property type="term" value="F:mismatched DNA binding"/>
    <property type="evidence" value="ECO:0007669"/>
    <property type="project" value="InterPro"/>
</dbReference>
<dbReference type="Proteomes" id="UP000289152">
    <property type="component" value="Unassembled WGS sequence"/>
</dbReference>
<dbReference type="OrthoDB" id="429932at2759"/>
<evidence type="ECO:0008006" key="9">
    <source>
        <dbReference type="Google" id="ProtNLM"/>
    </source>
</evidence>
<dbReference type="EMBL" id="SDIL01000085">
    <property type="protein sequence ID" value="RXK36845.1"/>
    <property type="molecule type" value="Genomic_DNA"/>
</dbReference>
<dbReference type="InParanoid" id="A0A4Q1BGZ1"/>
<dbReference type="GO" id="GO:0006298">
    <property type="term" value="P:mismatch repair"/>
    <property type="evidence" value="ECO:0007669"/>
    <property type="project" value="InterPro"/>
</dbReference>
<evidence type="ECO:0000259" key="6">
    <source>
        <dbReference type="SMART" id="SM01340"/>
    </source>
</evidence>
<dbReference type="AlphaFoldDB" id="A0A4Q1BGZ1"/>
<dbReference type="STRING" id="5217.A0A4Q1BGZ1"/>
<dbReference type="InterPro" id="IPR014790">
    <property type="entry name" value="MutL_C"/>
</dbReference>
<evidence type="ECO:0000259" key="5">
    <source>
        <dbReference type="SMART" id="SM00853"/>
    </source>
</evidence>
<evidence type="ECO:0000313" key="7">
    <source>
        <dbReference type="EMBL" id="RXK36845.1"/>
    </source>
</evidence>
<feature type="domain" description="Histidine kinase/HSP90-like ATPase" evidence="4">
    <location>
        <begin position="27"/>
        <end position="135"/>
    </location>
</feature>
<reference evidence="7 8" key="1">
    <citation type="submission" date="2016-06" db="EMBL/GenBank/DDBJ databases">
        <title>Evolution of pathogenesis and genome organization in the Tremellales.</title>
        <authorList>
            <person name="Cuomo C."/>
            <person name="Litvintseva A."/>
            <person name="Heitman J."/>
            <person name="Chen Y."/>
            <person name="Sun S."/>
            <person name="Springer D."/>
            <person name="Dromer F."/>
            <person name="Young S."/>
            <person name="Zeng Q."/>
            <person name="Chapman S."/>
            <person name="Gujja S."/>
            <person name="Saif S."/>
            <person name="Birren B."/>
        </authorList>
    </citation>
    <scope>NUCLEOTIDE SEQUENCE [LARGE SCALE GENOMIC DNA]</scope>
    <source>
        <strain evidence="7 8">ATCC 28783</strain>
    </source>
</reference>
<dbReference type="GO" id="GO:0140664">
    <property type="term" value="F:ATP-dependent DNA damage sensor activity"/>
    <property type="evidence" value="ECO:0007669"/>
    <property type="project" value="InterPro"/>
</dbReference>
<feature type="region of interest" description="Disordered" evidence="3">
    <location>
        <begin position="381"/>
        <end position="401"/>
    </location>
</feature>
<dbReference type="Gene3D" id="3.30.565.10">
    <property type="entry name" value="Histidine kinase-like ATPase, C-terminal domain"/>
    <property type="match status" value="1"/>
</dbReference>
<accession>A0A4Q1BGZ1</accession>
<dbReference type="Gene3D" id="3.30.1540.20">
    <property type="entry name" value="MutL, C-terminal domain, dimerisation subdomain"/>
    <property type="match status" value="1"/>
</dbReference>
<name>A0A4Q1BGZ1_TREME</name>
<evidence type="ECO:0000259" key="4">
    <source>
        <dbReference type="SMART" id="SM00387"/>
    </source>
</evidence>
<dbReference type="Pfam" id="PF01119">
    <property type="entry name" value="DNA_mis_repair"/>
    <property type="match status" value="1"/>
</dbReference>
<keyword evidence="8" id="KW-1185">Reference proteome</keyword>
<evidence type="ECO:0000313" key="8">
    <source>
        <dbReference type="Proteomes" id="UP000289152"/>
    </source>
</evidence>
<dbReference type="InterPro" id="IPR020568">
    <property type="entry name" value="Ribosomal_Su5_D2-typ_SF"/>
</dbReference>
<dbReference type="PANTHER" id="PTHR10073">
    <property type="entry name" value="DNA MISMATCH REPAIR PROTEIN MLH, PMS, MUTL"/>
    <property type="match status" value="1"/>
</dbReference>
<dbReference type="GO" id="GO:0032300">
    <property type="term" value="C:mismatch repair complex"/>
    <property type="evidence" value="ECO:0007669"/>
    <property type="project" value="InterPro"/>
</dbReference>
<dbReference type="Pfam" id="PF13589">
    <property type="entry name" value="HATPase_c_3"/>
    <property type="match status" value="1"/>
</dbReference>
<dbReference type="InterPro" id="IPR038973">
    <property type="entry name" value="MutL/Mlh/Pms-like"/>
</dbReference>
<dbReference type="InterPro" id="IPR013507">
    <property type="entry name" value="DNA_mismatch_S5_2-like"/>
</dbReference>
<sequence>MPLHPTSTSPFISPLPRSTSTQIRSSLIIPTLPQILSELIQNSLDASAKSLVVRICLEDGDQSLRVEDDGCGIPLQQLTQVGRRFVTSKSTTGHHAGHYGFRGEALASIAALGLLEVYTRPENDSRTYAKIIKGSKILFHGLSNRPLGKAGTTVIVKDIFHGIPVRQAALAASSRSSTLSACRKVIETLALAHSSVSWTVWEDRDVETSSSSSKKIMTMSSHDASLATFKELYGGALVEQRVQKIRVSSGFMRVDGFISLEGASGRVHQHLYVNHYPVQRSELHLAISQKFSHSRFSAMNQDEPFEVASSHSRRSPRKLDKHPVYVLDVCIPAEDVDVQYEPKKGLLGYKDLEKVKAFVLAVVDEFLKRHDFLVQHTKTNTLHDSSSTPLARLHERSASSATQILSPMQSLSDLHRPISTPTQAPRPFTPSHPRDRPTHAASEPVRKRARVVTSVRKLGVEKRPDWIDDILADVDTGVWNATPLKSSLNHTLTPLPPLPSSSKCCVEAGLSSGNHTSSVKWSCQNEITFPHHVLKSATVLGQVDDKFICCVLPTEEAAPISSRIVVLVDQHAADERVSVESLLHDLCVGFMKNDIPITTPKDDLGFVITREEAQQLSRTIARDIFRRWGIDLCLPDSELDWTTVDWVQCHIRAYPSILPRLGRKDGQDMAKLVKLYLPVALDGMGEISTMLGSINDNGDIDQGRILRWMPQEMLELVNSKACRSAIMFQDKLDQEQCVRLVAQLAETRNPFSCAHGRPSLVPIVMLSTPPAGTITGKREIDWSEWSKQT</sequence>
<feature type="region of interest" description="Disordered" evidence="3">
    <location>
        <begin position="413"/>
        <end position="448"/>
    </location>
</feature>
<organism evidence="7 8">
    <name type="scientific">Tremella mesenterica</name>
    <name type="common">Jelly fungus</name>
    <dbReference type="NCBI Taxonomy" id="5217"/>
    <lineage>
        <taxon>Eukaryota</taxon>
        <taxon>Fungi</taxon>
        <taxon>Dikarya</taxon>
        <taxon>Basidiomycota</taxon>
        <taxon>Agaricomycotina</taxon>
        <taxon>Tremellomycetes</taxon>
        <taxon>Tremellales</taxon>
        <taxon>Tremellaceae</taxon>
        <taxon>Tremella</taxon>
    </lineage>
</organism>
<dbReference type="SMART" id="SM00853">
    <property type="entry name" value="MutL_C"/>
    <property type="match status" value="1"/>
</dbReference>
<dbReference type="InterPro" id="IPR037198">
    <property type="entry name" value="MutL_C_sf"/>
</dbReference>
<dbReference type="SUPFAM" id="SSF118116">
    <property type="entry name" value="DNA mismatch repair protein MutL"/>
    <property type="match status" value="1"/>
</dbReference>
<dbReference type="GO" id="GO:0016887">
    <property type="term" value="F:ATP hydrolysis activity"/>
    <property type="evidence" value="ECO:0007669"/>
    <property type="project" value="InterPro"/>
</dbReference>
<dbReference type="SUPFAM" id="SSF54211">
    <property type="entry name" value="Ribosomal protein S5 domain 2-like"/>
    <property type="match status" value="1"/>
</dbReference>
<dbReference type="InterPro" id="IPR014721">
    <property type="entry name" value="Ribsml_uS5_D2-typ_fold_subgr"/>
</dbReference>
<evidence type="ECO:0000256" key="2">
    <source>
        <dbReference type="ARBA" id="ARBA00022763"/>
    </source>
</evidence>
<feature type="domain" description="MutL C-terminal dimerisation" evidence="5">
    <location>
        <begin position="539"/>
        <end position="732"/>
    </location>
</feature>
<gene>
    <name evidence="7" type="ORF">M231_05875</name>
</gene>
<dbReference type="InterPro" id="IPR042120">
    <property type="entry name" value="MutL_C_dimsub"/>
</dbReference>
<evidence type="ECO:0000256" key="1">
    <source>
        <dbReference type="ARBA" id="ARBA00006082"/>
    </source>
</evidence>
<dbReference type="GO" id="GO:0061982">
    <property type="term" value="P:meiosis I cell cycle process"/>
    <property type="evidence" value="ECO:0007669"/>
    <property type="project" value="UniProtKB-ARBA"/>
</dbReference>